<reference evidence="5 6" key="1">
    <citation type="submission" date="2016-04" db="EMBL/GenBank/DDBJ databases">
        <authorList>
            <person name="Evans L.H."/>
            <person name="Alamgir A."/>
            <person name="Owens N."/>
            <person name="Weber N.D."/>
            <person name="Virtaneva K."/>
            <person name="Barbian K."/>
            <person name="Babar A."/>
            <person name="Rosenke K."/>
        </authorList>
    </citation>
    <scope>NUCLEOTIDE SEQUENCE [LARGE SCALE GENOMIC DNA]</scope>
    <source>
        <strain evidence="5 6">PMB02</strain>
    </source>
</reference>
<dbReference type="OrthoDB" id="9808698at2"/>
<gene>
    <name evidence="5" type="ORF">A5481_02680</name>
</gene>
<dbReference type="SMART" id="SM00345">
    <property type="entry name" value="HTH_GNTR"/>
    <property type="match status" value="1"/>
</dbReference>
<evidence type="ECO:0000313" key="5">
    <source>
        <dbReference type="EMBL" id="OAS27343.1"/>
    </source>
</evidence>
<dbReference type="SMART" id="SM00866">
    <property type="entry name" value="UTRA"/>
    <property type="match status" value="1"/>
</dbReference>
<dbReference type="AlphaFoldDB" id="A0A179SLH0"/>
<evidence type="ECO:0000313" key="6">
    <source>
        <dbReference type="Proteomes" id="UP000078316"/>
    </source>
</evidence>
<dbReference type="InterPro" id="IPR000524">
    <property type="entry name" value="Tscrpt_reg_HTH_GntR"/>
</dbReference>
<evidence type="ECO:0000256" key="3">
    <source>
        <dbReference type="ARBA" id="ARBA00023163"/>
    </source>
</evidence>
<keyword evidence="1" id="KW-0805">Transcription regulation</keyword>
<dbReference type="Proteomes" id="UP000078316">
    <property type="component" value="Unassembled WGS sequence"/>
</dbReference>
<dbReference type="InterPro" id="IPR036388">
    <property type="entry name" value="WH-like_DNA-bd_sf"/>
</dbReference>
<dbReference type="SUPFAM" id="SSF46785">
    <property type="entry name" value="Winged helix' DNA-binding domain"/>
    <property type="match status" value="1"/>
</dbReference>
<evidence type="ECO:0000259" key="4">
    <source>
        <dbReference type="PROSITE" id="PS50949"/>
    </source>
</evidence>
<dbReference type="GO" id="GO:0003677">
    <property type="term" value="F:DNA binding"/>
    <property type="evidence" value="ECO:0007669"/>
    <property type="project" value="UniProtKB-KW"/>
</dbReference>
<dbReference type="PROSITE" id="PS50949">
    <property type="entry name" value="HTH_GNTR"/>
    <property type="match status" value="1"/>
</dbReference>
<dbReference type="Pfam" id="PF07702">
    <property type="entry name" value="UTRA"/>
    <property type="match status" value="1"/>
</dbReference>
<dbReference type="PANTHER" id="PTHR44846">
    <property type="entry name" value="MANNOSYL-D-GLYCERATE TRANSPORT/METABOLISM SYSTEM REPRESSOR MNGR-RELATED"/>
    <property type="match status" value="1"/>
</dbReference>
<proteinExistence type="predicted"/>
<dbReference type="STRING" id="427683.A5481_02680"/>
<organism evidence="5 6">
    <name type="scientific">Methylobacterium platani</name>
    <dbReference type="NCBI Taxonomy" id="427683"/>
    <lineage>
        <taxon>Bacteria</taxon>
        <taxon>Pseudomonadati</taxon>
        <taxon>Pseudomonadota</taxon>
        <taxon>Alphaproteobacteria</taxon>
        <taxon>Hyphomicrobiales</taxon>
        <taxon>Methylobacteriaceae</taxon>
        <taxon>Methylobacterium</taxon>
    </lineage>
</organism>
<dbReference type="RefSeq" id="WP_048433301.1">
    <property type="nucleotide sequence ID" value="NZ_LWHQ01000006.1"/>
</dbReference>
<dbReference type="CDD" id="cd07377">
    <property type="entry name" value="WHTH_GntR"/>
    <property type="match status" value="1"/>
</dbReference>
<dbReference type="GO" id="GO:0045892">
    <property type="term" value="P:negative regulation of DNA-templated transcription"/>
    <property type="evidence" value="ECO:0007669"/>
    <property type="project" value="TreeGrafter"/>
</dbReference>
<dbReference type="InterPro" id="IPR028978">
    <property type="entry name" value="Chorismate_lyase_/UTRA_dom_sf"/>
</dbReference>
<dbReference type="SUPFAM" id="SSF64288">
    <property type="entry name" value="Chorismate lyase-like"/>
    <property type="match status" value="1"/>
</dbReference>
<dbReference type="Gene3D" id="3.40.1410.10">
    <property type="entry name" value="Chorismate lyase-like"/>
    <property type="match status" value="1"/>
</dbReference>
<dbReference type="EMBL" id="LWHQ01000006">
    <property type="protein sequence ID" value="OAS27343.1"/>
    <property type="molecule type" value="Genomic_DNA"/>
</dbReference>
<comment type="caution">
    <text evidence="5">The sequence shown here is derived from an EMBL/GenBank/DDBJ whole genome shotgun (WGS) entry which is preliminary data.</text>
</comment>
<sequence length="258" mass="28684">MALIAPQPRYLQLAQTLISEIESGRYPVGALMPTEFALCEQFGASRFTVREAIKRLVELGLVSRQAGVGTRVLSAQSRTAYRQVMQGLDDLQQYTAETVLEILDVEMAPLAEDIAALAQAPVGQSWLHMRGLRHREGEAEAPLCVTEIYIHPAFRAVREVGGRSTVPVYVRLEEQFGESVAEVQQQIRAVVLTPDQAERLGAAPGAPALWICRLYLNRRAEVIEVATSVHPAERFSYSAVFRRERPAARSRQEETDEA</sequence>
<protein>
    <submittedName>
        <fullName evidence="5">GntR family transcriptional regulator</fullName>
    </submittedName>
</protein>
<dbReference type="Pfam" id="PF00392">
    <property type="entry name" value="GntR"/>
    <property type="match status" value="1"/>
</dbReference>
<dbReference type="PANTHER" id="PTHR44846:SF1">
    <property type="entry name" value="MANNOSYL-D-GLYCERATE TRANSPORT_METABOLISM SYSTEM REPRESSOR MNGR-RELATED"/>
    <property type="match status" value="1"/>
</dbReference>
<evidence type="ECO:0000256" key="1">
    <source>
        <dbReference type="ARBA" id="ARBA00023015"/>
    </source>
</evidence>
<dbReference type="InterPro" id="IPR036390">
    <property type="entry name" value="WH_DNA-bd_sf"/>
</dbReference>
<dbReference type="Gene3D" id="1.10.10.10">
    <property type="entry name" value="Winged helix-like DNA-binding domain superfamily/Winged helix DNA-binding domain"/>
    <property type="match status" value="1"/>
</dbReference>
<accession>A0A179SLH0</accession>
<evidence type="ECO:0000256" key="2">
    <source>
        <dbReference type="ARBA" id="ARBA00023125"/>
    </source>
</evidence>
<keyword evidence="3" id="KW-0804">Transcription</keyword>
<dbReference type="InterPro" id="IPR050679">
    <property type="entry name" value="Bact_HTH_transcr_reg"/>
</dbReference>
<dbReference type="InterPro" id="IPR011663">
    <property type="entry name" value="UTRA"/>
</dbReference>
<name>A0A179SLH0_9HYPH</name>
<dbReference type="PRINTS" id="PR00035">
    <property type="entry name" value="HTHGNTR"/>
</dbReference>
<dbReference type="GO" id="GO:0003700">
    <property type="term" value="F:DNA-binding transcription factor activity"/>
    <property type="evidence" value="ECO:0007669"/>
    <property type="project" value="InterPro"/>
</dbReference>
<feature type="domain" description="HTH gntR-type" evidence="4">
    <location>
        <begin position="7"/>
        <end position="75"/>
    </location>
</feature>
<keyword evidence="2" id="KW-0238">DNA-binding</keyword>